<dbReference type="GO" id="GO:0005737">
    <property type="term" value="C:cytoplasm"/>
    <property type="evidence" value="ECO:0007669"/>
    <property type="project" value="TreeGrafter"/>
</dbReference>
<dbReference type="EC" id="4.3.1.12" evidence="2"/>
<dbReference type="Gene3D" id="3.40.50.720">
    <property type="entry name" value="NAD(P)-binding Rossmann-like Domain"/>
    <property type="match status" value="1"/>
</dbReference>
<sequence>MSLKLLSLNEVKQSISMPEAIDALEDAFIQLARQQVKLPLRMGINIAEEDALTLAMPAYLAHNKALGLKVVSIFPKNLTKHKPSITGFIMLLDALTGEPKVLMDGSYLTALRTGAVSGLATKYFAKKDAEHLAIIGSGAQAYMQLEAVAAVCPIKQVSIWSRSIANAEHFAERIPSQYKVQVHTNVADTVKDADVICTVTSSTKALIDLSMLKSNAHINAIGSHTPFMQEINFNVLQEAVVIVDQIEAALKEAGEIITAINQQQLKQEDLIEIGHWLVNRNENYKSSLTVFKSVGLAIQDLSVAEVVYQNALKQDLGLSFSLN</sequence>
<dbReference type="PIRSF" id="PIRSF001439">
    <property type="entry name" value="CryM"/>
    <property type="match status" value="1"/>
</dbReference>
<dbReference type="PANTHER" id="PTHR13812">
    <property type="entry name" value="KETIMINE REDUCTASE MU-CRYSTALLIN"/>
    <property type="match status" value="1"/>
</dbReference>
<keyword evidence="3" id="KW-1185">Reference proteome</keyword>
<dbReference type="OrthoDB" id="9809203at2"/>
<proteinExistence type="inferred from homology"/>
<dbReference type="GO" id="GO:0008473">
    <property type="term" value="F:ornithine cyclodeaminase activity"/>
    <property type="evidence" value="ECO:0007669"/>
    <property type="project" value="UniProtKB-EC"/>
</dbReference>
<dbReference type="PANTHER" id="PTHR13812:SF19">
    <property type="entry name" value="KETIMINE REDUCTASE MU-CRYSTALLIN"/>
    <property type="match status" value="1"/>
</dbReference>
<keyword evidence="2" id="KW-0456">Lyase</keyword>
<evidence type="ECO:0000313" key="3">
    <source>
        <dbReference type="Proteomes" id="UP000254794"/>
    </source>
</evidence>
<comment type="similarity">
    <text evidence="1">Belongs to the ornithine cyclodeaminase/mu-crystallin family.</text>
</comment>
<dbReference type="Proteomes" id="UP000254794">
    <property type="component" value="Unassembled WGS sequence"/>
</dbReference>
<dbReference type="Gene3D" id="3.30.1780.10">
    <property type="entry name" value="ornithine cyclodeaminase, domain 1"/>
    <property type="match status" value="1"/>
</dbReference>
<organism evidence="2 3">
    <name type="scientific">Legionella busanensis</name>
    <dbReference type="NCBI Taxonomy" id="190655"/>
    <lineage>
        <taxon>Bacteria</taxon>
        <taxon>Pseudomonadati</taxon>
        <taxon>Pseudomonadota</taxon>
        <taxon>Gammaproteobacteria</taxon>
        <taxon>Legionellales</taxon>
        <taxon>Legionellaceae</taxon>
        <taxon>Legionella</taxon>
    </lineage>
</organism>
<dbReference type="InterPro" id="IPR036291">
    <property type="entry name" value="NAD(P)-bd_dom_sf"/>
</dbReference>
<gene>
    <name evidence="2" type="ORF">NCTC13316_01526</name>
</gene>
<dbReference type="AlphaFoldDB" id="A0A378JL17"/>
<dbReference type="RefSeq" id="WP_115331067.1">
    <property type="nucleotide sequence ID" value="NZ_CAAAHP010000001.1"/>
</dbReference>
<dbReference type="EMBL" id="UGOD01000001">
    <property type="protein sequence ID" value="STX51431.1"/>
    <property type="molecule type" value="Genomic_DNA"/>
</dbReference>
<reference evidence="2 3" key="1">
    <citation type="submission" date="2018-06" db="EMBL/GenBank/DDBJ databases">
        <authorList>
            <consortium name="Pathogen Informatics"/>
            <person name="Doyle S."/>
        </authorList>
    </citation>
    <scope>NUCLEOTIDE SEQUENCE [LARGE SCALE GENOMIC DNA]</scope>
    <source>
        <strain evidence="2 3">NCTC13316</strain>
    </source>
</reference>
<dbReference type="InterPro" id="IPR003462">
    <property type="entry name" value="ODC_Mu_crystall"/>
</dbReference>
<dbReference type="GO" id="GO:0019752">
    <property type="term" value="P:carboxylic acid metabolic process"/>
    <property type="evidence" value="ECO:0007669"/>
    <property type="project" value="UniProtKB-ARBA"/>
</dbReference>
<dbReference type="Pfam" id="PF02423">
    <property type="entry name" value="OCD_Mu_crystall"/>
    <property type="match status" value="1"/>
</dbReference>
<dbReference type="FunFam" id="3.40.50.720:FF:000311">
    <property type="entry name" value="Ornithine cyclodeaminase"/>
    <property type="match status" value="1"/>
</dbReference>
<protein>
    <submittedName>
        <fullName evidence="2">Ornithine cyclodeaminase</fullName>
        <ecNumber evidence="2">4.3.1.12</ecNumber>
    </submittedName>
</protein>
<dbReference type="GO" id="GO:0016491">
    <property type="term" value="F:oxidoreductase activity"/>
    <property type="evidence" value="ECO:0007669"/>
    <property type="project" value="UniProtKB-ARBA"/>
</dbReference>
<dbReference type="InterPro" id="IPR023401">
    <property type="entry name" value="ODC_N"/>
</dbReference>
<dbReference type="SUPFAM" id="SSF51735">
    <property type="entry name" value="NAD(P)-binding Rossmann-fold domains"/>
    <property type="match status" value="1"/>
</dbReference>
<name>A0A378JL17_9GAMM</name>
<accession>A0A378JL17</accession>
<evidence type="ECO:0000313" key="2">
    <source>
        <dbReference type="EMBL" id="STX51431.1"/>
    </source>
</evidence>
<evidence type="ECO:0000256" key="1">
    <source>
        <dbReference type="ARBA" id="ARBA00008903"/>
    </source>
</evidence>